<accession>A0AAF0PXG1</accession>
<proteinExistence type="predicted"/>
<organism evidence="1 2">
    <name type="scientific">Solanum verrucosum</name>
    <dbReference type="NCBI Taxonomy" id="315347"/>
    <lineage>
        <taxon>Eukaryota</taxon>
        <taxon>Viridiplantae</taxon>
        <taxon>Streptophyta</taxon>
        <taxon>Embryophyta</taxon>
        <taxon>Tracheophyta</taxon>
        <taxon>Spermatophyta</taxon>
        <taxon>Magnoliopsida</taxon>
        <taxon>eudicotyledons</taxon>
        <taxon>Gunneridae</taxon>
        <taxon>Pentapetalae</taxon>
        <taxon>asterids</taxon>
        <taxon>lamiids</taxon>
        <taxon>Solanales</taxon>
        <taxon>Solanaceae</taxon>
        <taxon>Solanoideae</taxon>
        <taxon>Solaneae</taxon>
        <taxon>Solanum</taxon>
    </lineage>
</organism>
<reference evidence="1" key="1">
    <citation type="submission" date="2023-08" db="EMBL/GenBank/DDBJ databases">
        <title>A de novo genome assembly of Solanum verrucosum Schlechtendal, a Mexican diploid species geographically isolated from the other diploid A-genome species in potato relatives.</title>
        <authorList>
            <person name="Hosaka K."/>
        </authorList>
    </citation>
    <scope>NUCLEOTIDE SEQUENCE</scope>
    <source>
        <tissue evidence="1">Young leaves</tissue>
    </source>
</reference>
<evidence type="ECO:0000313" key="2">
    <source>
        <dbReference type="Proteomes" id="UP001234989"/>
    </source>
</evidence>
<gene>
    <name evidence="1" type="ORF">MTR67_005105</name>
</gene>
<dbReference type="EMBL" id="CP133612">
    <property type="protein sequence ID" value="WMV11720.1"/>
    <property type="molecule type" value="Genomic_DNA"/>
</dbReference>
<sequence>MSDDLLDKASEQIKAHYRNKQFAMLVIDIYLSWNHFASSSCEGSGKIPDNRNSSWISRTFIFRLKRKVLKSQKSSPDFIRISVGEQVL</sequence>
<evidence type="ECO:0000313" key="1">
    <source>
        <dbReference type="EMBL" id="WMV11720.1"/>
    </source>
</evidence>
<keyword evidence="2" id="KW-1185">Reference proteome</keyword>
<dbReference type="Proteomes" id="UP001234989">
    <property type="component" value="Chromosome 1"/>
</dbReference>
<name>A0AAF0PXG1_SOLVR</name>
<dbReference type="AlphaFoldDB" id="A0AAF0PXG1"/>
<protein>
    <submittedName>
        <fullName evidence="1">Uncharacterized protein</fullName>
    </submittedName>
</protein>